<feature type="transmembrane region" description="Helical" evidence="9">
    <location>
        <begin position="313"/>
        <end position="334"/>
    </location>
</feature>
<sequence length="349" mass="38736">MTFAVRPPQLQIDVSQPFMMRFLSLTVSACALVAGAFAAEKSTEERFIQFSRLARLSTPLQLNDASYKSMTSAPRDYSVAVVLTAQESRFGCQLCREFKPEWDLVAQSWARGDKRQESRLFFGVLDFTEGRDTFVSLGLQTAPVLMLFPPTIGPHAVASAEPIRYDFTSGPPTAEQVRNWLTRHLPGRRHPEIKRPINWLKWASLVTFVAGAVTAVISASPYILPIIQNRNLWAAGSMIAILLFISGHMFNHIRKVPYVTGDGKGGITYFTGGFQNQLGLEVQIVAAIYGVLSFCTIALATKVPRMTSAKSQSVAVLVWGAAMFFIYSFLLSVFRVKNSSYPFSLPPFM</sequence>
<dbReference type="Proteomes" id="UP000243498">
    <property type="component" value="Unassembled WGS sequence"/>
</dbReference>
<evidence type="ECO:0000256" key="1">
    <source>
        <dbReference type="ARBA" id="ARBA00002791"/>
    </source>
</evidence>
<dbReference type="PANTHER" id="PTHR12692:SF0">
    <property type="entry name" value="GH11935P"/>
    <property type="match status" value="1"/>
</dbReference>
<feature type="transmembrane region" description="Helical" evidence="9">
    <location>
        <begin position="199"/>
        <end position="224"/>
    </location>
</feature>
<evidence type="ECO:0000256" key="5">
    <source>
        <dbReference type="ARBA" id="ARBA00022729"/>
    </source>
</evidence>
<feature type="transmembrane region" description="Helical" evidence="9">
    <location>
        <begin position="282"/>
        <end position="301"/>
    </location>
</feature>
<evidence type="ECO:0000313" key="11">
    <source>
        <dbReference type="Proteomes" id="UP000243498"/>
    </source>
</evidence>
<dbReference type="FunFam" id="3.40.30.10:FF:000302">
    <property type="entry name" value="Oligosaccharyl transferase subunit (Gamma), putative"/>
    <property type="match status" value="1"/>
</dbReference>
<keyword evidence="10" id="KW-0808">Transferase</keyword>
<evidence type="ECO:0000256" key="4">
    <source>
        <dbReference type="ARBA" id="ARBA00022692"/>
    </source>
</evidence>
<keyword evidence="7 9" id="KW-1133">Transmembrane helix</keyword>
<reference evidence="10 11" key="1">
    <citation type="journal article" date="2016" name="Genome Biol. Evol.">
        <title>Divergent and convergent evolution of fungal pathogenicity.</title>
        <authorList>
            <person name="Shang Y."/>
            <person name="Xiao G."/>
            <person name="Zheng P."/>
            <person name="Cen K."/>
            <person name="Zhan S."/>
            <person name="Wang C."/>
        </authorList>
    </citation>
    <scope>NUCLEOTIDE SEQUENCE [LARGE SCALE GENOMIC DNA]</scope>
    <source>
        <strain evidence="10 11">RCEF 4871</strain>
    </source>
</reference>
<comment type="function">
    <text evidence="1">Subunit of the oligosaccharyl transferase (OST) complex that catalyzes the initial transfer of a defined glycan (Glc(3)Man(9)GlcNAc(2) in eukaryotes) from the lipid carrier dolichol-pyrophosphate to an asparagine residue within an Asn-X-Ser/Thr consensus motif in nascent polypeptide chains, the first step in protein N-glycosylation. N-glycosylation occurs cotranslationally and the complex associates with the Sec61 complex at the channel-forming translocon complex that mediates protein translocation across the endoplasmic reticulum (ER). All subunits are required for a maximal enzyme activity.</text>
</comment>
<organism evidence="10 11">
    <name type="scientific">Metarhizium rileyi (strain RCEF 4871)</name>
    <name type="common">Nomuraea rileyi</name>
    <dbReference type="NCBI Taxonomy" id="1649241"/>
    <lineage>
        <taxon>Eukaryota</taxon>
        <taxon>Fungi</taxon>
        <taxon>Dikarya</taxon>
        <taxon>Ascomycota</taxon>
        <taxon>Pezizomycotina</taxon>
        <taxon>Sordariomycetes</taxon>
        <taxon>Hypocreomycetidae</taxon>
        <taxon>Hypocreales</taxon>
        <taxon>Clavicipitaceae</taxon>
        <taxon>Metarhizium</taxon>
    </lineage>
</organism>
<feature type="transmembrane region" description="Helical" evidence="9">
    <location>
        <begin position="231"/>
        <end position="250"/>
    </location>
</feature>
<accession>A0A166WSA4</accession>
<dbReference type="EMBL" id="AZHC01000045">
    <property type="protein sequence ID" value="OAA35042.1"/>
    <property type="molecule type" value="Genomic_DNA"/>
</dbReference>
<keyword evidence="6" id="KW-0256">Endoplasmic reticulum</keyword>
<dbReference type="GO" id="GO:0008250">
    <property type="term" value="C:oligosaccharyltransferase complex"/>
    <property type="evidence" value="ECO:0007669"/>
    <property type="project" value="TreeGrafter"/>
</dbReference>
<dbReference type="GO" id="GO:0018279">
    <property type="term" value="P:protein N-linked glycosylation via asparagine"/>
    <property type="evidence" value="ECO:0007669"/>
    <property type="project" value="TreeGrafter"/>
</dbReference>
<keyword evidence="4 9" id="KW-0812">Transmembrane</keyword>
<dbReference type="OMA" id="VLFGMYS"/>
<dbReference type="SUPFAM" id="SSF52833">
    <property type="entry name" value="Thioredoxin-like"/>
    <property type="match status" value="1"/>
</dbReference>
<gene>
    <name evidence="10" type="ORF">NOR_08134</name>
</gene>
<comment type="subcellular location">
    <subcellularLocation>
        <location evidence="2">Endoplasmic reticulum membrane</location>
        <topology evidence="2">Multi-pass membrane protein</topology>
    </subcellularLocation>
</comment>
<dbReference type="Pfam" id="PF04756">
    <property type="entry name" value="OST3_OST6"/>
    <property type="match status" value="1"/>
</dbReference>
<dbReference type="Gene3D" id="3.40.30.10">
    <property type="entry name" value="Glutaredoxin"/>
    <property type="match status" value="1"/>
</dbReference>
<dbReference type="InterPro" id="IPR036249">
    <property type="entry name" value="Thioredoxin-like_sf"/>
</dbReference>
<evidence type="ECO:0000256" key="2">
    <source>
        <dbReference type="ARBA" id="ARBA00004477"/>
    </source>
</evidence>
<dbReference type="GO" id="GO:0016740">
    <property type="term" value="F:transferase activity"/>
    <property type="evidence" value="ECO:0007669"/>
    <property type="project" value="UniProtKB-KW"/>
</dbReference>
<evidence type="ECO:0000313" key="10">
    <source>
        <dbReference type="EMBL" id="OAA35042.1"/>
    </source>
</evidence>
<comment type="caution">
    <text evidence="10">The sequence shown here is derived from an EMBL/GenBank/DDBJ whole genome shotgun (WGS) entry which is preliminary data.</text>
</comment>
<evidence type="ECO:0000256" key="3">
    <source>
        <dbReference type="ARBA" id="ARBA00009561"/>
    </source>
</evidence>
<dbReference type="InterPro" id="IPR021149">
    <property type="entry name" value="OligosaccharylTrfase_OST3/OST6"/>
</dbReference>
<keyword evidence="11" id="KW-1185">Reference proteome</keyword>
<dbReference type="PANTHER" id="PTHR12692">
    <property type="entry name" value="DOLICHYL-DIPHOSPHOOLIGOSACCHARIDE--PROTEIN GLYCOSYLTRANSFERASE-RELATED"/>
    <property type="match status" value="1"/>
</dbReference>
<evidence type="ECO:0000256" key="6">
    <source>
        <dbReference type="ARBA" id="ARBA00022824"/>
    </source>
</evidence>
<protein>
    <submittedName>
        <fullName evidence="10">Oligosaccharyl transferase subunit</fullName>
    </submittedName>
</protein>
<keyword evidence="8 9" id="KW-0472">Membrane</keyword>
<evidence type="ECO:0000256" key="8">
    <source>
        <dbReference type="ARBA" id="ARBA00023136"/>
    </source>
</evidence>
<dbReference type="AlphaFoldDB" id="A0A166WSA4"/>
<dbReference type="OrthoDB" id="67566at2759"/>
<keyword evidence="5" id="KW-0732">Signal</keyword>
<comment type="similarity">
    <text evidence="3">Belongs to the OST3/OST6 family.</text>
</comment>
<evidence type="ECO:0000256" key="9">
    <source>
        <dbReference type="SAM" id="Phobius"/>
    </source>
</evidence>
<dbReference type="STRING" id="1081105.A0A166WSA4"/>
<proteinExistence type="inferred from homology"/>
<name>A0A166WSA4_METRR</name>
<evidence type="ECO:0000256" key="7">
    <source>
        <dbReference type="ARBA" id="ARBA00022989"/>
    </source>
</evidence>